<dbReference type="Pfam" id="PF01555">
    <property type="entry name" value="N6_N4_Mtase"/>
    <property type="match status" value="1"/>
</dbReference>
<dbReference type="GO" id="GO:0003677">
    <property type="term" value="F:DNA binding"/>
    <property type="evidence" value="ECO:0007669"/>
    <property type="project" value="InterPro"/>
</dbReference>
<keyword evidence="1" id="KW-0489">Methyltransferase</keyword>
<dbReference type="REBASE" id="253348">
    <property type="entry name" value="M.SspZFG47ORF7315P"/>
</dbReference>
<evidence type="ECO:0000256" key="3">
    <source>
        <dbReference type="ARBA" id="ARBA00022691"/>
    </source>
</evidence>
<reference evidence="7 8" key="1">
    <citation type="journal article" date="2019" name="Int. J. Syst. Evol. Microbiol.">
        <title>Streptomyces cadmiisoli sp. nov., a novel actinomycete isolated from cadmium-contaminated soil.</title>
        <authorList>
            <person name="Li K."/>
            <person name="Tang X."/>
            <person name="Zhao J."/>
            <person name="Guo Y."/>
            <person name="Tang Y."/>
            <person name="Gao J."/>
        </authorList>
    </citation>
    <scope>NUCLEOTIDE SEQUENCE [LARGE SCALE GENOMIC DNA]</scope>
    <source>
        <strain evidence="7 8">ZFG47</strain>
    </source>
</reference>
<dbReference type="Pfam" id="PF14082">
    <property type="entry name" value="SduA_C"/>
    <property type="match status" value="1"/>
</dbReference>
<dbReference type="InterPro" id="IPR025359">
    <property type="entry name" value="SduA_C"/>
</dbReference>
<dbReference type="GO" id="GO:0032259">
    <property type="term" value="P:methylation"/>
    <property type="evidence" value="ECO:0007669"/>
    <property type="project" value="UniProtKB-KW"/>
</dbReference>
<evidence type="ECO:0000256" key="2">
    <source>
        <dbReference type="ARBA" id="ARBA00022679"/>
    </source>
</evidence>
<accession>A0A2Z4IV70</accession>
<dbReference type="Gene3D" id="3.40.50.150">
    <property type="entry name" value="Vaccinia Virus protein VP39"/>
    <property type="match status" value="1"/>
</dbReference>
<keyword evidence="3" id="KW-0949">S-adenosyl-L-methionine</keyword>
<feature type="region of interest" description="Disordered" evidence="4">
    <location>
        <begin position="136"/>
        <end position="163"/>
    </location>
</feature>
<dbReference type="PRINTS" id="PR00506">
    <property type="entry name" value="D21N6MTFRASE"/>
</dbReference>
<dbReference type="EMBL" id="CP030073">
    <property type="protein sequence ID" value="AWW36466.1"/>
    <property type="molecule type" value="Genomic_DNA"/>
</dbReference>
<evidence type="ECO:0000259" key="5">
    <source>
        <dbReference type="Pfam" id="PF01555"/>
    </source>
</evidence>
<protein>
    <submittedName>
        <fullName evidence="7">Uncharacterized protein</fullName>
    </submittedName>
</protein>
<keyword evidence="2" id="KW-0808">Transferase</keyword>
<proteinExistence type="predicted"/>
<keyword evidence="8" id="KW-1185">Reference proteome</keyword>
<gene>
    <name evidence="7" type="ORF">DN051_07315</name>
</gene>
<organism evidence="7 8">
    <name type="scientific">Streptomyces cadmiisoli</name>
    <dbReference type="NCBI Taxonomy" id="2184053"/>
    <lineage>
        <taxon>Bacteria</taxon>
        <taxon>Bacillati</taxon>
        <taxon>Actinomycetota</taxon>
        <taxon>Actinomycetes</taxon>
        <taxon>Kitasatosporales</taxon>
        <taxon>Streptomycetaceae</taxon>
        <taxon>Streptomyces</taxon>
        <taxon>Streptomyces aurantiacus group</taxon>
    </lineage>
</organism>
<evidence type="ECO:0000259" key="6">
    <source>
        <dbReference type="Pfam" id="PF14082"/>
    </source>
</evidence>
<dbReference type="KEGG" id="scad:DN051_07315"/>
<dbReference type="AlphaFoldDB" id="A0A2Z4IV70"/>
<sequence length="594" mass="66833">MADNLLIHGGNENALRTLKDTGQYRGRVKSAYLRPPWDTQWGFEHNEAPGRASWLGMMQVHLRLVRDLLAPDGSAWVHVDDRQFADCHVLMNKVYGRSNFVSTVVVPKPARNNSRHFTVSHDYLLVFAKDASTWQPNPLPRTAESESSFRNPDNDPRGPWRAADLSSPVLRENLRYEVVGPFGTAVQPPARRSWRFTQQRFEELDRDGRIAWSPSGRPTLKLYLSEAPDKPPSTVWSAADVGTSFQARQHLRGLLDDMHQPAPPPEQLLQQILTIATNPGDLVFDYFGDSGTAAAVAHKTGRHWLAVDSESHVVRDRLDKVISGNDSGGITHEVNWTGGGHYDVIAAARPDEESGPPDSGADEHVRIQVVTYRKDGSVVPALDSTEKDHRSAELKVIRQRRELLQELRKVVSDRSAPEAAVQRIIGRNHWIFGGEYTEASERRDLLPLDQHDILLVRADRSVHVVELKKPGAALVRWHRNGLIMSNEVHEAVSQCRNYVQRMDDAGPTLETIHRNTLDLDYDYLRTRGTVVIGNPDQVEVPGVTQQMVARTIRSFNTDQSRVQVLTYLDLIERAEEALRFVEDDLETPGIESAP</sequence>
<dbReference type="GO" id="GO:0008170">
    <property type="term" value="F:N-methyltransferase activity"/>
    <property type="evidence" value="ECO:0007669"/>
    <property type="project" value="InterPro"/>
</dbReference>
<evidence type="ECO:0000313" key="8">
    <source>
        <dbReference type="Proteomes" id="UP000249616"/>
    </source>
</evidence>
<dbReference type="InterPro" id="IPR002941">
    <property type="entry name" value="DNA_methylase_N4/N6"/>
</dbReference>
<dbReference type="RefSeq" id="WP_112438298.1">
    <property type="nucleotide sequence ID" value="NZ_CP030073.1"/>
</dbReference>
<evidence type="ECO:0000313" key="7">
    <source>
        <dbReference type="EMBL" id="AWW36466.1"/>
    </source>
</evidence>
<name>A0A2Z4IV70_9ACTN</name>
<evidence type="ECO:0000256" key="1">
    <source>
        <dbReference type="ARBA" id="ARBA00022603"/>
    </source>
</evidence>
<feature type="domain" description="Shedu protein SduA C-terminal" evidence="6">
    <location>
        <begin position="416"/>
        <end position="570"/>
    </location>
</feature>
<evidence type="ECO:0000256" key="4">
    <source>
        <dbReference type="SAM" id="MobiDB-lite"/>
    </source>
</evidence>
<feature type="domain" description="DNA methylase N-4/N-6" evidence="5">
    <location>
        <begin position="31"/>
        <end position="315"/>
    </location>
</feature>
<dbReference type="SUPFAM" id="SSF53335">
    <property type="entry name" value="S-adenosyl-L-methionine-dependent methyltransferases"/>
    <property type="match status" value="1"/>
</dbReference>
<dbReference type="InterPro" id="IPR029063">
    <property type="entry name" value="SAM-dependent_MTases_sf"/>
</dbReference>
<dbReference type="Proteomes" id="UP000249616">
    <property type="component" value="Chromosome"/>
</dbReference>
<dbReference type="InterPro" id="IPR002295">
    <property type="entry name" value="N4/N6-MTase_EcoPI_Mod-like"/>
</dbReference>